<protein>
    <submittedName>
        <fullName evidence="2">Uncharacterized protein</fullName>
    </submittedName>
</protein>
<keyword evidence="1" id="KW-1133">Transmembrane helix</keyword>
<reference evidence="2 3" key="1">
    <citation type="submission" date="2019-09" db="EMBL/GenBank/DDBJ databases">
        <title>Hybrid Assembly of the complete Genome of the Deep-Sea Bacterium Moritella marina from long Nanopore and Illumina reads.</title>
        <authorList>
            <person name="Magin S."/>
            <person name="Georgoulis A."/>
            <person name="Papadimitriou K."/>
            <person name="Iliakis G."/>
            <person name="Vorgias C.E."/>
        </authorList>
    </citation>
    <scope>NUCLEOTIDE SEQUENCE [LARGE SCALE GENOMIC DNA]</scope>
    <source>
        <strain evidence="2 3">MP-1</strain>
    </source>
</reference>
<evidence type="ECO:0000313" key="3">
    <source>
        <dbReference type="Proteomes" id="UP000327424"/>
    </source>
</evidence>
<dbReference type="RefSeq" id="WP_019441470.1">
    <property type="nucleotide sequence ID" value="NZ_ALOE01000018.1"/>
</dbReference>
<dbReference type="AlphaFoldDB" id="A0A5J6WNB7"/>
<dbReference type="Proteomes" id="UP000327424">
    <property type="component" value="Chromosome"/>
</dbReference>
<organism evidence="2 3">
    <name type="scientific">Moritella marina ATCC 15381</name>
    <dbReference type="NCBI Taxonomy" id="1202962"/>
    <lineage>
        <taxon>Bacteria</taxon>
        <taxon>Pseudomonadati</taxon>
        <taxon>Pseudomonadota</taxon>
        <taxon>Gammaproteobacteria</taxon>
        <taxon>Alteromonadales</taxon>
        <taxon>Moritellaceae</taxon>
        <taxon>Moritella</taxon>
    </lineage>
</organism>
<accession>A0A5J6WNB7</accession>
<gene>
    <name evidence="2" type="ORF">FR932_13490</name>
</gene>
<keyword evidence="1" id="KW-0472">Membrane</keyword>
<dbReference type="KEGG" id="mmaa:FR932_13490"/>
<proteinExistence type="predicted"/>
<keyword evidence="1" id="KW-0812">Transmembrane</keyword>
<evidence type="ECO:0000256" key="1">
    <source>
        <dbReference type="SAM" id="Phobius"/>
    </source>
</evidence>
<feature type="transmembrane region" description="Helical" evidence="1">
    <location>
        <begin position="44"/>
        <end position="63"/>
    </location>
</feature>
<name>A0A5J6WNB7_MORMI</name>
<keyword evidence="3" id="KW-1185">Reference proteome</keyword>
<sequence>MYKDKLLTEQEYEVEAKKHIDWLNWIFGITTFLLTLTSLQFAQPWKVCFVGSFLIVPMYIYGYRSFPPSLIILRGLRKEYPKDDELKELTGRLEKKFHGIRVFISAAPFWISMVFYTFVFGTMIEFFGFVLPWIEWIKT</sequence>
<evidence type="ECO:0000313" key="2">
    <source>
        <dbReference type="EMBL" id="QFI38791.1"/>
    </source>
</evidence>
<feature type="transmembrane region" description="Helical" evidence="1">
    <location>
        <begin position="20"/>
        <end position="38"/>
    </location>
</feature>
<feature type="transmembrane region" description="Helical" evidence="1">
    <location>
        <begin position="102"/>
        <end position="134"/>
    </location>
</feature>
<dbReference type="EMBL" id="CP044399">
    <property type="protein sequence ID" value="QFI38791.1"/>
    <property type="molecule type" value="Genomic_DNA"/>
</dbReference>